<evidence type="ECO:0000256" key="1">
    <source>
        <dbReference type="ARBA" id="ARBA00000971"/>
    </source>
</evidence>
<evidence type="ECO:0000256" key="3">
    <source>
        <dbReference type="ARBA" id="ARBA00023242"/>
    </source>
</evidence>
<dbReference type="SUPFAM" id="SSF50891">
    <property type="entry name" value="Cyclophilin-like"/>
    <property type="match status" value="1"/>
</dbReference>
<dbReference type="InterPro" id="IPR029000">
    <property type="entry name" value="Cyclophilin-like_dom_sf"/>
</dbReference>
<dbReference type="AlphaFoldDB" id="A0A9W7ZYJ2"/>
<evidence type="ECO:0000256" key="4">
    <source>
        <dbReference type="ARBA" id="ARBA00038509"/>
    </source>
</evidence>
<evidence type="ECO:0000256" key="6">
    <source>
        <dbReference type="ARBA" id="ARBA00067721"/>
    </source>
</evidence>
<dbReference type="EMBL" id="JANBPT010000748">
    <property type="protein sequence ID" value="KAJ1913483.1"/>
    <property type="molecule type" value="Genomic_DNA"/>
</dbReference>
<feature type="compositionally biased region" description="Basic and acidic residues" evidence="10">
    <location>
        <begin position="401"/>
        <end position="414"/>
    </location>
</feature>
<dbReference type="CDD" id="cd01925">
    <property type="entry name" value="cyclophilin_CeCYP16-like"/>
    <property type="match status" value="1"/>
</dbReference>
<dbReference type="GO" id="GO:0006457">
    <property type="term" value="P:protein folding"/>
    <property type="evidence" value="ECO:0007669"/>
    <property type="project" value="InterPro"/>
</dbReference>
<comment type="function">
    <text evidence="5">PPIases accelerate the folding of proteins. It catalyzes the cis-trans isomerization of proline imidic peptide bonds in oligopeptides. Involved in pre-mRNA splicing.</text>
</comment>
<evidence type="ECO:0000256" key="2">
    <source>
        <dbReference type="ARBA" id="ARBA00004123"/>
    </source>
</evidence>
<dbReference type="InterPro" id="IPR020892">
    <property type="entry name" value="Cyclophilin-type_PPIase_CS"/>
</dbReference>
<dbReference type="PANTHER" id="PTHR45625">
    <property type="entry name" value="PEPTIDYL-PROLYL CIS-TRANS ISOMERASE-RELATED"/>
    <property type="match status" value="1"/>
</dbReference>
<sequence length="444" mass="49002">MSTIYNQEPATRGQVTLKTTVGDIELTFWTKEAPKACRNFVQLCLEGYYDETIFHRVVSGFIVQGGDPTGTGEGGESIYGEPFNDELHSRLRFTRRGLLAMANTGKNDNGSQFFITLDRAEELQNKHTIFGTVVGDTIFTVLKIGSMETNDDEKPLVPPRITEAVVEDNPFPDIVPRITADERRHMRQRQTEEESDLRRRRKRQGKAVKNRNLLSFGAGGEEEIGTAEDKGVGAEEEGGEIGPFSGRTGKQASTFKMRSMHDLVVDDARLSKPAKAERRGTDVPTKSAKQAASPAAGNAETPPPTKTDTDSTARVVETKDETVGLLSQESEEPKKALSSKRSTAKSLLDGYTKRKTLLKNTKGSHEDQLLNRLASFRQKLQPGGKGIKRDRPDPEVADDPEWLRHRLVFDKPDTGGKAAPGEGGDHIDDYVVLDAKRRPGLDQV</sequence>
<evidence type="ECO:0000256" key="10">
    <source>
        <dbReference type="SAM" id="MobiDB-lite"/>
    </source>
</evidence>
<evidence type="ECO:0000256" key="9">
    <source>
        <dbReference type="ARBA" id="ARBA00083804"/>
    </source>
</evidence>
<feature type="region of interest" description="Disordered" evidence="10">
    <location>
        <begin position="377"/>
        <end position="430"/>
    </location>
</feature>
<dbReference type="Gene3D" id="2.40.100.10">
    <property type="entry name" value="Cyclophilin-like"/>
    <property type="match status" value="1"/>
</dbReference>
<dbReference type="PROSITE" id="PS00170">
    <property type="entry name" value="CSA_PPIASE_1"/>
    <property type="match status" value="1"/>
</dbReference>
<feature type="compositionally biased region" description="Basic and acidic residues" evidence="10">
    <location>
        <begin position="307"/>
        <end position="322"/>
    </location>
</feature>
<evidence type="ECO:0000259" key="11">
    <source>
        <dbReference type="PROSITE" id="PS50072"/>
    </source>
</evidence>
<dbReference type="Pfam" id="PF00160">
    <property type="entry name" value="Pro_isomerase"/>
    <property type="match status" value="1"/>
</dbReference>
<evidence type="ECO:0000313" key="12">
    <source>
        <dbReference type="EMBL" id="KAJ1913483.1"/>
    </source>
</evidence>
<protein>
    <recommendedName>
        <fullName evidence="7">Peptidyl-prolyl isomerase CWC27</fullName>
    </recommendedName>
    <alternativeName>
        <fullName evidence="6">Peptidyl-prolyl isomerase cwc27</fullName>
    </alternativeName>
    <alternativeName>
        <fullName evidence="8 9">Rotamase CWC27</fullName>
    </alternativeName>
</protein>
<comment type="subcellular location">
    <subcellularLocation>
        <location evidence="2">Nucleus</location>
    </subcellularLocation>
</comment>
<reference evidence="12" key="1">
    <citation type="submission" date="2022-07" db="EMBL/GenBank/DDBJ databases">
        <title>Phylogenomic reconstructions and comparative analyses of Kickxellomycotina fungi.</title>
        <authorList>
            <person name="Reynolds N.K."/>
            <person name="Stajich J.E."/>
            <person name="Barry K."/>
            <person name="Grigoriev I.V."/>
            <person name="Crous P."/>
            <person name="Smith M.E."/>
        </authorList>
    </citation>
    <scope>NUCLEOTIDE SEQUENCE</scope>
    <source>
        <strain evidence="12">RSA 861</strain>
    </source>
</reference>
<dbReference type="GO" id="GO:0071013">
    <property type="term" value="C:catalytic step 2 spliceosome"/>
    <property type="evidence" value="ECO:0007669"/>
    <property type="project" value="TreeGrafter"/>
</dbReference>
<dbReference type="InterPro" id="IPR044666">
    <property type="entry name" value="Cyclophilin_A-like"/>
</dbReference>
<keyword evidence="12" id="KW-0413">Isomerase</keyword>
<feature type="domain" description="PPIase cyclophilin-type" evidence="11">
    <location>
        <begin position="19"/>
        <end position="166"/>
    </location>
</feature>
<comment type="similarity">
    <text evidence="4">Belongs to the cyclophilin-type PPIase family. CWC27 subfamily.</text>
</comment>
<dbReference type="GO" id="GO:0003755">
    <property type="term" value="F:peptidyl-prolyl cis-trans isomerase activity"/>
    <property type="evidence" value="ECO:0007669"/>
    <property type="project" value="UniProtKB-EC"/>
</dbReference>
<name>A0A9W7ZYJ2_9FUNG</name>
<evidence type="ECO:0000256" key="5">
    <source>
        <dbReference type="ARBA" id="ARBA00055615"/>
    </source>
</evidence>
<dbReference type="FunFam" id="2.40.100.10:FF:000007">
    <property type="entry name" value="Peptidyl-prolyl cis-trans isomerase CWC27 homolog"/>
    <property type="match status" value="1"/>
</dbReference>
<accession>A0A9W7ZYJ2</accession>
<dbReference type="Proteomes" id="UP001150569">
    <property type="component" value="Unassembled WGS sequence"/>
</dbReference>
<keyword evidence="13" id="KW-1185">Reference proteome</keyword>
<feature type="compositionally biased region" description="Basic residues" evidence="10">
    <location>
        <begin position="198"/>
        <end position="209"/>
    </location>
</feature>
<proteinExistence type="inferred from homology"/>
<comment type="catalytic activity">
    <reaction evidence="1">
        <text>[protein]-peptidylproline (omega=180) = [protein]-peptidylproline (omega=0)</text>
        <dbReference type="Rhea" id="RHEA:16237"/>
        <dbReference type="Rhea" id="RHEA-COMP:10747"/>
        <dbReference type="Rhea" id="RHEA-COMP:10748"/>
        <dbReference type="ChEBI" id="CHEBI:83833"/>
        <dbReference type="ChEBI" id="CHEBI:83834"/>
        <dbReference type="EC" id="5.2.1.8"/>
    </reaction>
</comment>
<dbReference type="PANTHER" id="PTHR45625:SF6">
    <property type="entry name" value="SPLICEOSOME-ASSOCIATED PROTEIN CWC27 HOMOLOG"/>
    <property type="match status" value="1"/>
</dbReference>
<feature type="compositionally biased region" description="Basic and acidic residues" evidence="10">
    <location>
        <begin position="269"/>
        <end position="281"/>
    </location>
</feature>
<gene>
    <name evidence="12" type="primary">CWC27_2</name>
    <name evidence="12" type="ORF">IWQ60_009187</name>
</gene>
<dbReference type="PRINTS" id="PR00153">
    <property type="entry name" value="CSAPPISMRASE"/>
</dbReference>
<feature type="region of interest" description="Disordered" evidence="10">
    <location>
        <begin position="181"/>
        <end position="248"/>
    </location>
</feature>
<dbReference type="OrthoDB" id="442970at2759"/>
<feature type="region of interest" description="Disordered" evidence="10">
    <location>
        <begin position="269"/>
        <end position="347"/>
    </location>
</feature>
<organism evidence="12 13">
    <name type="scientific">Tieghemiomyces parasiticus</name>
    <dbReference type="NCBI Taxonomy" id="78921"/>
    <lineage>
        <taxon>Eukaryota</taxon>
        <taxon>Fungi</taxon>
        <taxon>Fungi incertae sedis</taxon>
        <taxon>Zoopagomycota</taxon>
        <taxon>Kickxellomycotina</taxon>
        <taxon>Dimargaritomycetes</taxon>
        <taxon>Dimargaritales</taxon>
        <taxon>Dimargaritaceae</taxon>
        <taxon>Tieghemiomyces</taxon>
    </lineage>
</organism>
<feature type="compositionally biased region" description="Basic and acidic residues" evidence="10">
    <location>
        <begin position="181"/>
        <end position="192"/>
    </location>
</feature>
<evidence type="ECO:0000313" key="13">
    <source>
        <dbReference type="Proteomes" id="UP001150569"/>
    </source>
</evidence>
<evidence type="ECO:0000256" key="7">
    <source>
        <dbReference type="ARBA" id="ARBA00071024"/>
    </source>
</evidence>
<dbReference type="PROSITE" id="PS50072">
    <property type="entry name" value="CSA_PPIASE_2"/>
    <property type="match status" value="1"/>
</dbReference>
<comment type="caution">
    <text evidence="12">The sequence shown here is derived from an EMBL/GenBank/DDBJ whole genome shotgun (WGS) entry which is preliminary data.</text>
</comment>
<keyword evidence="3" id="KW-0539">Nucleus</keyword>
<evidence type="ECO:0000256" key="8">
    <source>
        <dbReference type="ARBA" id="ARBA00082698"/>
    </source>
</evidence>
<dbReference type="InterPro" id="IPR002130">
    <property type="entry name" value="Cyclophilin-type_PPIase_dom"/>
</dbReference>